<keyword evidence="4" id="KW-1185">Reference proteome</keyword>
<dbReference type="EMBL" id="LNZA01000001">
    <property type="protein sequence ID" value="KTD73919.1"/>
    <property type="molecule type" value="Genomic_DNA"/>
</dbReference>
<dbReference type="AlphaFoldDB" id="A0A0W0ZXP5"/>
<gene>
    <name evidence="3" type="ORF">Ltuc_1766</name>
</gene>
<organism evidence="3 4">
    <name type="scientific">Legionella tucsonensis</name>
    <dbReference type="NCBI Taxonomy" id="40335"/>
    <lineage>
        <taxon>Bacteria</taxon>
        <taxon>Pseudomonadati</taxon>
        <taxon>Pseudomonadota</taxon>
        <taxon>Gammaproteobacteria</taxon>
        <taxon>Legionellales</taxon>
        <taxon>Legionellaceae</taxon>
        <taxon>Legionella</taxon>
    </lineage>
</organism>
<name>A0A0W0ZXP5_9GAMM</name>
<dbReference type="InterPro" id="IPR034154">
    <property type="entry name" value="TOPRIM_DnaG/twinkle"/>
</dbReference>
<evidence type="ECO:0000313" key="4">
    <source>
        <dbReference type="Proteomes" id="UP000054693"/>
    </source>
</evidence>
<feature type="domain" description="Toprim" evidence="2">
    <location>
        <begin position="195"/>
        <end position="287"/>
    </location>
</feature>
<keyword evidence="1" id="KW-0175">Coiled coil</keyword>
<dbReference type="STRING" id="40335.Ltuc_1766"/>
<evidence type="ECO:0000256" key="1">
    <source>
        <dbReference type="SAM" id="Coils"/>
    </source>
</evidence>
<dbReference type="InterPro" id="IPR006171">
    <property type="entry name" value="TOPRIM_dom"/>
</dbReference>
<dbReference type="OrthoDB" id="9763644at2"/>
<comment type="caution">
    <text evidence="3">The sequence shown here is derived from an EMBL/GenBank/DDBJ whole genome shotgun (WGS) entry which is preliminary data.</text>
</comment>
<dbReference type="Pfam" id="PF13362">
    <property type="entry name" value="Toprim_3"/>
    <property type="match status" value="1"/>
</dbReference>
<evidence type="ECO:0000259" key="2">
    <source>
        <dbReference type="Pfam" id="PF13362"/>
    </source>
</evidence>
<dbReference type="Proteomes" id="UP000054693">
    <property type="component" value="Unassembled WGS sequence"/>
</dbReference>
<accession>A0A0W0ZXP5</accession>
<dbReference type="CDD" id="cd01029">
    <property type="entry name" value="TOPRIM_primases"/>
    <property type="match status" value="1"/>
</dbReference>
<proteinExistence type="predicted"/>
<sequence length="296" mass="33114">MDFNQVIQNFQAAMLTNGVTPPDCIIADGQLQRFYIQGDKRGSKNGWYTVFADNTPCGMFGSWKEGVTHKWCSKRRESMSNRQYKEYKQQMEKAKLQRAEERASEQAEAARLAKHIFYGCLPADPVHPYLVRKRIKPFYAHQKGSYLVLPVINFDGNFHSLQMIASNGDKWFLSNGVIAGHFIPIQHQPVDRKKILICEGFSTGGALAQLYPEACVIAACNAGNLKPVAVNIRQHLPVSEIVIGADIDQVGLLSAREAARAANATIIKPKFPPSASKKFNDFNDLWLCLGSVERQI</sequence>
<evidence type="ECO:0000313" key="3">
    <source>
        <dbReference type="EMBL" id="KTD73919.1"/>
    </source>
</evidence>
<dbReference type="RefSeq" id="WP_058520909.1">
    <property type="nucleotide sequence ID" value="NZ_CAAAIP010000009.1"/>
</dbReference>
<feature type="coiled-coil region" evidence="1">
    <location>
        <begin position="77"/>
        <end position="113"/>
    </location>
</feature>
<protein>
    <submittedName>
        <fullName evidence="3">5' DNA primase TraC</fullName>
    </submittedName>
</protein>
<reference evidence="3 4" key="1">
    <citation type="submission" date="2015-11" db="EMBL/GenBank/DDBJ databases">
        <title>Genomic analysis of 38 Legionella species identifies large and diverse effector repertoires.</title>
        <authorList>
            <person name="Burstein D."/>
            <person name="Amaro F."/>
            <person name="Zusman T."/>
            <person name="Lifshitz Z."/>
            <person name="Cohen O."/>
            <person name="Gilbert J.A."/>
            <person name="Pupko T."/>
            <person name="Shuman H.A."/>
            <person name="Segal G."/>
        </authorList>
    </citation>
    <scope>NUCLEOTIDE SEQUENCE [LARGE SCALE GENOMIC DNA]</scope>
    <source>
        <strain evidence="3 4">ATCC 49180</strain>
    </source>
</reference>
<dbReference type="PATRIC" id="fig|40335.7.peg.1876"/>